<dbReference type="CDD" id="cd00448">
    <property type="entry name" value="YjgF_YER057c_UK114_family"/>
    <property type="match status" value="1"/>
</dbReference>
<sequence length="126" mass="12885">MVQTFHTDSAPAAIGPYSQATRHGDTVYASGQIPIDPATGEFVAGGVREQAQQVLTNAQAVLEAAGTSLANALQVTVLLASMDDFAAVNEVYGTFFSEPYPARMAYAAAGLPRGALVEIAVVAAAG</sequence>
<gene>
    <name evidence="2" type="ORF">Bequi_13710</name>
</gene>
<evidence type="ECO:0000256" key="1">
    <source>
        <dbReference type="ARBA" id="ARBA00010552"/>
    </source>
</evidence>
<protein>
    <submittedName>
        <fullName evidence="2">RidA family protein</fullName>
    </submittedName>
</protein>
<organism evidence="2 3">
    <name type="scientific">Brachybacterium equifaecis</name>
    <dbReference type="NCBI Taxonomy" id="2910770"/>
    <lineage>
        <taxon>Bacteria</taxon>
        <taxon>Bacillati</taxon>
        <taxon>Actinomycetota</taxon>
        <taxon>Actinomycetes</taxon>
        <taxon>Micrococcales</taxon>
        <taxon>Dermabacteraceae</taxon>
        <taxon>Brachybacterium</taxon>
    </lineage>
</organism>
<dbReference type="NCBIfam" id="TIGR00004">
    <property type="entry name" value="Rid family detoxifying hydrolase"/>
    <property type="match status" value="1"/>
</dbReference>
<proteinExistence type="inferred from homology"/>
<evidence type="ECO:0000313" key="3">
    <source>
        <dbReference type="Proteomes" id="UP001203761"/>
    </source>
</evidence>
<dbReference type="PANTHER" id="PTHR11803:SF39">
    <property type="entry name" value="2-IMINOBUTANOATE_2-IMINOPROPANOATE DEAMINASE"/>
    <property type="match status" value="1"/>
</dbReference>
<dbReference type="Proteomes" id="UP001203761">
    <property type="component" value="Unassembled WGS sequence"/>
</dbReference>
<dbReference type="InterPro" id="IPR006056">
    <property type="entry name" value="RidA"/>
</dbReference>
<comment type="caution">
    <text evidence="2">The sequence shown here is derived from an EMBL/GenBank/DDBJ whole genome shotgun (WGS) entry which is preliminary data.</text>
</comment>
<keyword evidence="3" id="KW-1185">Reference proteome</keyword>
<dbReference type="Gene3D" id="3.30.1330.40">
    <property type="entry name" value="RutC-like"/>
    <property type="match status" value="1"/>
</dbReference>
<accession>A0ABT0R3F2</accession>
<name>A0ABT0R3F2_9MICO</name>
<dbReference type="RefSeq" id="WP_249738497.1">
    <property type="nucleotide sequence ID" value="NZ_JAKNCJ010000013.1"/>
</dbReference>
<dbReference type="EMBL" id="JAKNCJ010000013">
    <property type="protein sequence ID" value="MCL6424421.1"/>
    <property type="molecule type" value="Genomic_DNA"/>
</dbReference>
<dbReference type="PANTHER" id="PTHR11803">
    <property type="entry name" value="2-IMINOBUTANOATE/2-IMINOPROPANOATE DEAMINASE RIDA"/>
    <property type="match status" value="1"/>
</dbReference>
<dbReference type="SUPFAM" id="SSF55298">
    <property type="entry name" value="YjgF-like"/>
    <property type="match status" value="1"/>
</dbReference>
<dbReference type="InterPro" id="IPR035959">
    <property type="entry name" value="RutC-like_sf"/>
</dbReference>
<comment type="similarity">
    <text evidence="1">Belongs to the RutC family.</text>
</comment>
<dbReference type="Pfam" id="PF01042">
    <property type="entry name" value="Ribonuc_L-PSP"/>
    <property type="match status" value="1"/>
</dbReference>
<reference evidence="2" key="1">
    <citation type="submission" date="2022-02" db="EMBL/GenBank/DDBJ databases">
        <authorList>
            <person name="Lee M."/>
            <person name="Kim S.-J."/>
            <person name="Jung M.-Y."/>
        </authorList>
    </citation>
    <scope>NUCLEOTIDE SEQUENCE</scope>
    <source>
        <strain evidence="2">JHP9</strain>
    </source>
</reference>
<dbReference type="InterPro" id="IPR006175">
    <property type="entry name" value="YjgF/YER057c/UK114"/>
</dbReference>
<evidence type="ECO:0000313" key="2">
    <source>
        <dbReference type="EMBL" id="MCL6424421.1"/>
    </source>
</evidence>